<dbReference type="AlphaFoldDB" id="A0A9W9TV33"/>
<dbReference type="GeneID" id="81380242"/>
<organism evidence="1 2">
    <name type="scientific">Penicillium citrinum</name>
    <dbReference type="NCBI Taxonomy" id="5077"/>
    <lineage>
        <taxon>Eukaryota</taxon>
        <taxon>Fungi</taxon>
        <taxon>Dikarya</taxon>
        <taxon>Ascomycota</taxon>
        <taxon>Pezizomycotina</taxon>
        <taxon>Eurotiomycetes</taxon>
        <taxon>Eurotiomycetidae</taxon>
        <taxon>Eurotiales</taxon>
        <taxon>Aspergillaceae</taxon>
        <taxon>Penicillium</taxon>
    </lineage>
</organism>
<dbReference type="RefSeq" id="XP_056503569.1">
    <property type="nucleotide sequence ID" value="XM_056641075.1"/>
</dbReference>
<sequence length="168" mass="19224">MYGRGLLTGFFATHSHRGGLFLIFRIENAIVSQGIPQWTVRFWADIASALYCMVTIHIQEFHDVEGDRVTGRKTLAVILSSTAQEWLRRMTALFFVGCGGFVFARSIGRPVDLLCTAALHFVAVCVVAFRTTHLKTRIDDEWTYRYYYYASSFLLIAHIYQLDLAEAW</sequence>
<reference evidence="1" key="2">
    <citation type="journal article" date="2023" name="IMA Fungus">
        <title>Comparative genomic study of the Penicillium genus elucidates a diverse pangenome and 15 lateral gene transfer events.</title>
        <authorList>
            <person name="Petersen C."/>
            <person name="Sorensen T."/>
            <person name="Nielsen M.R."/>
            <person name="Sondergaard T.E."/>
            <person name="Sorensen J.L."/>
            <person name="Fitzpatrick D.A."/>
            <person name="Frisvad J.C."/>
            <person name="Nielsen K.L."/>
        </authorList>
    </citation>
    <scope>NUCLEOTIDE SEQUENCE</scope>
    <source>
        <strain evidence="1">IBT 23319</strain>
    </source>
</reference>
<accession>A0A9W9TV33</accession>
<dbReference type="EMBL" id="JAPQKT010000002">
    <property type="protein sequence ID" value="KAJ5240564.1"/>
    <property type="molecule type" value="Genomic_DNA"/>
</dbReference>
<protein>
    <submittedName>
        <fullName evidence="1">Uncharacterized protein</fullName>
    </submittedName>
</protein>
<proteinExistence type="predicted"/>
<gene>
    <name evidence="1" type="ORF">N7469_002155</name>
</gene>
<dbReference type="OrthoDB" id="4314499at2759"/>
<keyword evidence="2" id="KW-1185">Reference proteome</keyword>
<evidence type="ECO:0000313" key="2">
    <source>
        <dbReference type="Proteomes" id="UP001147733"/>
    </source>
</evidence>
<comment type="caution">
    <text evidence="1">The sequence shown here is derived from an EMBL/GenBank/DDBJ whole genome shotgun (WGS) entry which is preliminary data.</text>
</comment>
<evidence type="ECO:0000313" key="1">
    <source>
        <dbReference type="EMBL" id="KAJ5240564.1"/>
    </source>
</evidence>
<reference evidence="1" key="1">
    <citation type="submission" date="2022-11" db="EMBL/GenBank/DDBJ databases">
        <authorList>
            <person name="Petersen C."/>
        </authorList>
    </citation>
    <scope>NUCLEOTIDE SEQUENCE</scope>
    <source>
        <strain evidence="1">IBT 23319</strain>
    </source>
</reference>
<dbReference type="Proteomes" id="UP001147733">
    <property type="component" value="Unassembled WGS sequence"/>
</dbReference>
<name>A0A9W9TV33_PENCI</name>